<feature type="compositionally biased region" description="Basic and acidic residues" evidence="1">
    <location>
        <begin position="92"/>
        <end position="101"/>
    </location>
</feature>
<evidence type="ECO:0000313" key="3">
    <source>
        <dbReference type="Proteomes" id="UP000028045"/>
    </source>
</evidence>
<evidence type="ECO:0008006" key="4">
    <source>
        <dbReference type="Google" id="ProtNLM"/>
    </source>
</evidence>
<feature type="compositionally biased region" description="Basic residues" evidence="1">
    <location>
        <begin position="1"/>
        <end position="11"/>
    </location>
</feature>
<evidence type="ECO:0000256" key="1">
    <source>
        <dbReference type="SAM" id="MobiDB-lite"/>
    </source>
</evidence>
<feature type="compositionally biased region" description="Polar residues" evidence="1">
    <location>
        <begin position="354"/>
        <end position="367"/>
    </location>
</feature>
<feature type="compositionally biased region" description="Basic and acidic residues" evidence="1">
    <location>
        <begin position="468"/>
        <end position="487"/>
    </location>
</feature>
<feature type="compositionally biased region" description="Low complexity" evidence="1">
    <location>
        <begin position="196"/>
        <end position="207"/>
    </location>
</feature>
<feature type="compositionally biased region" description="Polar residues" evidence="1">
    <location>
        <begin position="1093"/>
        <end position="1102"/>
    </location>
</feature>
<feature type="region of interest" description="Disordered" evidence="1">
    <location>
        <begin position="908"/>
        <end position="962"/>
    </location>
</feature>
<dbReference type="EMBL" id="KL648525">
    <property type="protein sequence ID" value="KEY69528.1"/>
    <property type="molecule type" value="Genomic_DNA"/>
</dbReference>
<gene>
    <name evidence="2" type="ORF">S7711_02063</name>
</gene>
<feature type="compositionally biased region" description="Polar residues" evidence="1">
    <location>
        <begin position="424"/>
        <end position="436"/>
    </location>
</feature>
<keyword evidence="3" id="KW-1185">Reference proteome</keyword>
<sequence>MLSHLRFHRRGNSNPTSPVPDLGSPLSAQTASFFPEPISSPDGRPPSSGSSALAPKLPPITRVTSAGAELLPDLRNLGLDSPYDADMTPPSDTRDFRDHRPQQTLRSPYNGDSGFIGGVALRNYRRDMEAQAASRSEAGDHIIGNNLDSQASHHRPRPAPSNAEALASRPPPQPSRHARPMTSFSTPTELHHPTTAAVGRRPAGARVLSEQPISRTPAASSDPPRGKKGLPFLKNPMSTLLLRRKNNHNVPDLLPLPLAAAAKEPVYDPRIRGTRVHDFSAPRRKPVASSNELAHVRPVAKTDADMSLDRVPSAPAESRDSTLRDDGGGSPRHMSNASDPGRSGSVGGTLRSMGPSSSVSSDQTKISMSEAFEPEEPAPPVPPKDDLPLSLRHSSSKASWRVGPEQVDVAKKTLSIRTTHSRNRSMSELSHKNSLSALPRHMKSTSSRFSFDMIGAAKQEKLLEERHRQRELEKQDTDPGPRDSRFDDFDDDAFDYDAMMDDDGLEERIPGVNADYDDDFMEEDIPMTEEYDFDDDLSDNFDLEEHVAPSSSVHVEEEVPLSGGHQNFSQFVFQSSDPTSTLTSPHSAGLAITPRDADGQVIGYAMTQETPKLQDFPSPPFNTGISHEPSPGLGIQGLDMEAMHSIQNSSVVPAPPLSPQNQAAMPERSRQDDLYFDDGMVGFEGEFAEDLAAPPEWDAAPFDESIFDNNDTDQYGRPLPGAFAQAQESRRAPDQGVEKQTTDKRDSDMTSRFSAQSGVSNSTAHTSVSADNVQAQSLKRDRTNTLVGVGGSDSVPVAAGILPEAQSMAAYQAALAAAAHVAAASGKFERSPSQNDGASEEDELPAMPQPHGSFHDELDNDDDGFGYEDMDEFELDDDAIIAEANASALANDAEGWYGREFGFYAKPANQHHGSSGNNASQQNGDDYANGGFFGPKGMDSLGRSTSGRVVSREPNLTPITERSEYSNRNSIMSTLGLPPFNTGTPIQSPGLAQLAMMAERGDDQMSLSALLRLRSKAWGGSQASMPSSREGSPRSEYAPWGQNVGHGRKSSFFSAVSRDSEAGSLSGSPTLTMGNFLPPSTAGPGDVNGSGFSGQPANTQTEMAPLSPILDDEPVASTETGNFAEHIKTGAASKRPGMGHRHKGSADSISYTQEEDSGEKRWVMERRRTGECGEVEILEREVVEGGRI</sequence>
<feature type="compositionally biased region" description="Polar residues" evidence="1">
    <location>
        <begin position="1021"/>
        <end position="1030"/>
    </location>
</feature>
<dbReference type="AlphaFoldDB" id="A0A084AW49"/>
<feature type="region of interest" description="Disordered" evidence="1">
    <location>
        <begin position="468"/>
        <end position="488"/>
    </location>
</feature>
<feature type="region of interest" description="Disordered" evidence="1">
    <location>
        <begin position="1129"/>
        <end position="1159"/>
    </location>
</feature>
<feature type="region of interest" description="Disordered" evidence="1">
    <location>
        <begin position="827"/>
        <end position="850"/>
    </location>
</feature>
<feature type="region of interest" description="Disordered" evidence="1">
    <location>
        <begin position="73"/>
        <end position="115"/>
    </location>
</feature>
<feature type="region of interest" description="Disordered" evidence="1">
    <location>
        <begin position="1018"/>
        <end position="1044"/>
    </location>
</feature>
<feature type="region of interest" description="Disordered" evidence="1">
    <location>
        <begin position="1060"/>
        <end position="1102"/>
    </location>
</feature>
<dbReference type="HOGENOM" id="CLU_003071_0_0_1"/>
<feature type="region of interest" description="Disordered" evidence="1">
    <location>
        <begin position="1"/>
        <end position="60"/>
    </location>
</feature>
<feature type="compositionally biased region" description="Basic and acidic residues" evidence="1">
    <location>
        <begin position="317"/>
        <end position="327"/>
    </location>
</feature>
<dbReference type="Proteomes" id="UP000028045">
    <property type="component" value="Unassembled WGS sequence"/>
</dbReference>
<feature type="compositionally biased region" description="Polar residues" evidence="1">
    <location>
        <begin position="911"/>
        <end position="924"/>
    </location>
</feature>
<proteinExistence type="predicted"/>
<feature type="region of interest" description="Disordered" evidence="1">
    <location>
        <begin position="130"/>
        <end position="233"/>
    </location>
</feature>
<evidence type="ECO:0000313" key="2">
    <source>
        <dbReference type="EMBL" id="KEY69528.1"/>
    </source>
</evidence>
<protein>
    <recommendedName>
        <fullName evidence="4">AGC-kinase C-terminal domain-containing protein</fullName>
    </recommendedName>
</protein>
<accession>A0A084AW49</accession>
<dbReference type="OrthoDB" id="5408302at2759"/>
<name>A0A084AW49_STACB</name>
<reference evidence="2 3" key="1">
    <citation type="journal article" date="2014" name="BMC Genomics">
        <title>Comparative genome sequencing reveals chemotype-specific gene clusters in the toxigenic black mold Stachybotrys.</title>
        <authorList>
            <person name="Semeiks J."/>
            <person name="Borek D."/>
            <person name="Otwinowski Z."/>
            <person name="Grishin N.V."/>
        </authorList>
    </citation>
    <scope>NUCLEOTIDE SEQUENCE [LARGE SCALE GENOMIC DNA]</scope>
    <source>
        <strain evidence="3">CBS 109288 / IBT 7711</strain>
    </source>
</reference>
<feature type="compositionally biased region" description="Low complexity" evidence="1">
    <location>
        <begin position="37"/>
        <end position="51"/>
    </location>
</feature>
<feature type="region of interest" description="Disordered" evidence="1">
    <location>
        <begin position="702"/>
        <end position="779"/>
    </location>
</feature>
<feature type="compositionally biased region" description="Basic and acidic residues" evidence="1">
    <location>
        <begin position="728"/>
        <end position="749"/>
    </location>
</feature>
<feature type="compositionally biased region" description="Polar residues" evidence="1">
    <location>
        <begin position="1063"/>
        <end position="1073"/>
    </location>
</feature>
<organism evidence="2 3">
    <name type="scientific">Stachybotrys chartarum (strain CBS 109288 / IBT 7711)</name>
    <name type="common">Toxic black mold</name>
    <name type="synonym">Stilbospora chartarum</name>
    <dbReference type="NCBI Taxonomy" id="1280523"/>
    <lineage>
        <taxon>Eukaryota</taxon>
        <taxon>Fungi</taxon>
        <taxon>Dikarya</taxon>
        <taxon>Ascomycota</taxon>
        <taxon>Pezizomycotina</taxon>
        <taxon>Sordariomycetes</taxon>
        <taxon>Hypocreomycetidae</taxon>
        <taxon>Hypocreales</taxon>
        <taxon>Stachybotryaceae</taxon>
        <taxon>Stachybotrys</taxon>
    </lineage>
</organism>
<feature type="compositionally biased region" description="Polar residues" evidence="1">
    <location>
        <begin position="750"/>
        <end position="777"/>
    </location>
</feature>
<feature type="region of interest" description="Disordered" evidence="1">
    <location>
        <begin position="277"/>
        <end position="441"/>
    </location>
</feature>